<proteinExistence type="predicted"/>
<dbReference type="GO" id="GO:0043190">
    <property type="term" value="C:ATP-binding cassette (ABC) transporter complex"/>
    <property type="evidence" value="ECO:0007669"/>
    <property type="project" value="InterPro"/>
</dbReference>
<evidence type="ECO:0000256" key="6">
    <source>
        <dbReference type="SAM" id="Phobius"/>
    </source>
</evidence>
<keyword evidence="8" id="KW-1185">Reference proteome</keyword>
<dbReference type="PANTHER" id="PTHR34857:SF2">
    <property type="entry name" value="SLL0384 PROTEIN"/>
    <property type="match status" value="1"/>
</dbReference>
<dbReference type="Pfam" id="PF02361">
    <property type="entry name" value="CbiQ"/>
    <property type="match status" value="1"/>
</dbReference>
<dbReference type="STRING" id="290512.Paes_1348"/>
<keyword evidence="4 6" id="KW-1133">Transmembrane helix</keyword>
<dbReference type="AlphaFoldDB" id="B4S8I3"/>
<dbReference type="CDD" id="cd16914">
    <property type="entry name" value="EcfT"/>
    <property type="match status" value="1"/>
</dbReference>
<evidence type="ECO:0000313" key="8">
    <source>
        <dbReference type="Proteomes" id="UP000002725"/>
    </source>
</evidence>
<evidence type="ECO:0000256" key="1">
    <source>
        <dbReference type="ARBA" id="ARBA00004651"/>
    </source>
</evidence>
<feature type="transmembrane region" description="Helical" evidence="6">
    <location>
        <begin position="144"/>
        <end position="162"/>
    </location>
</feature>
<dbReference type="KEGG" id="paa:Paes_1348"/>
<dbReference type="NCBIfam" id="TIGR02454">
    <property type="entry name" value="ECF_T_CbiQ"/>
    <property type="match status" value="1"/>
</dbReference>
<organism evidence="7 8">
    <name type="scientific">Prosthecochloris aestuarii (strain DSM 271 / SK 413)</name>
    <dbReference type="NCBI Taxonomy" id="290512"/>
    <lineage>
        <taxon>Bacteria</taxon>
        <taxon>Pseudomonadati</taxon>
        <taxon>Chlorobiota</taxon>
        <taxon>Chlorobiia</taxon>
        <taxon>Chlorobiales</taxon>
        <taxon>Chlorobiaceae</taxon>
        <taxon>Prosthecochloris</taxon>
    </lineage>
</organism>
<dbReference type="GO" id="GO:0006824">
    <property type="term" value="P:cobalt ion transport"/>
    <property type="evidence" value="ECO:0007669"/>
    <property type="project" value="InterPro"/>
</dbReference>
<keyword evidence="5 6" id="KW-0472">Membrane</keyword>
<comment type="subcellular location">
    <subcellularLocation>
        <location evidence="1">Cell membrane</location>
        <topology evidence="1">Multi-pass membrane protein</topology>
    </subcellularLocation>
</comment>
<dbReference type="EMBL" id="CP001108">
    <property type="protein sequence ID" value="ACF46370.1"/>
    <property type="molecule type" value="Genomic_DNA"/>
</dbReference>
<evidence type="ECO:0000313" key="7">
    <source>
        <dbReference type="EMBL" id="ACF46370.1"/>
    </source>
</evidence>
<accession>B4S8I3</accession>
<evidence type="ECO:0000256" key="3">
    <source>
        <dbReference type="ARBA" id="ARBA00022692"/>
    </source>
</evidence>
<feature type="transmembrane region" description="Helical" evidence="6">
    <location>
        <begin position="41"/>
        <end position="59"/>
    </location>
</feature>
<dbReference type="InterPro" id="IPR003339">
    <property type="entry name" value="ABC/ECF_trnsptr_transmembrane"/>
</dbReference>
<dbReference type="eggNOG" id="COG0619">
    <property type="taxonomic scope" value="Bacteria"/>
</dbReference>
<evidence type="ECO:0000256" key="4">
    <source>
        <dbReference type="ARBA" id="ARBA00022989"/>
    </source>
</evidence>
<dbReference type="Proteomes" id="UP000002725">
    <property type="component" value="Chromosome"/>
</dbReference>
<feature type="transmembrane region" description="Helical" evidence="6">
    <location>
        <begin position="102"/>
        <end position="124"/>
    </location>
</feature>
<dbReference type="RefSeq" id="WP_012505904.1">
    <property type="nucleotide sequence ID" value="NC_011059.1"/>
</dbReference>
<feature type="transmembrane region" description="Helical" evidence="6">
    <location>
        <begin position="71"/>
        <end position="90"/>
    </location>
</feature>
<reference evidence="7" key="1">
    <citation type="submission" date="2008-06" db="EMBL/GenBank/DDBJ databases">
        <title>Complete sequence of chromosome of Prosthecochloris aestuarii DSM 271.</title>
        <authorList>
            <consortium name="US DOE Joint Genome Institute"/>
            <person name="Lucas S."/>
            <person name="Copeland A."/>
            <person name="Lapidus A."/>
            <person name="Glavina del Rio T."/>
            <person name="Dalin E."/>
            <person name="Tice H."/>
            <person name="Bruce D."/>
            <person name="Goodwin L."/>
            <person name="Pitluck S."/>
            <person name="Schmutz J."/>
            <person name="Larimer F."/>
            <person name="Land M."/>
            <person name="Hauser L."/>
            <person name="Kyrpides N."/>
            <person name="Anderson I."/>
            <person name="Liu Z."/>
            <person name="Li T."/>
            <person name="Zhao F."/>
            <person name="Overmann J."/>
            <person name="Bryant D.A."/>
            <person name="Richardson P."/>
        </authorList>
    </citation>
    <scope>NUCLEOTIDE SEQUENCE [LARGE SCALE GENOMIC DNA]</scope>
    <source>
        <strain evidence="7">DSM 271</strain>
    </source>
</reference>
<gene>
    <name evidence="7" type="ordered locus">Paes_1348</name>
</gene>
<protein>
    <submittedName>
        <fullName evidence="7">Cobalt ABC transporter, inner membrane subunit CbiQ</fullName>
    </submittedName>
</protein>
<dbReference type="HOGENOM" id="CLU_056469_1_3_10"/>
<keyword evidence="2" id="KW-1003">Cell membrane</keyword>
<evidence type="ECO:0000256" key="2">
    <source>
        <dbReference type="ARBA" id="ARBA00022475"/>
    </source>
</evidence>
<feature type="transmembrane region" description="Helical" evidence="6">
    <location>
        <begin position="12"/>
        <end position="34"/>
    </location>
</feature>
<dbReference type="InterPro" id="IPR051611">
    <property type="entry name" value="ECF_transporter_component"/>
</dbReference>
<dbReference type="InterPro" id="IPR012809">
    <property type="entry name" value="ECF_CbiQ"/>
</dbReference>
<dbReference type="PANTHER" id="PTHR34857">
    <property type="entry name" value="SLL0384 PROTEIN"/>
    <property type="match status" value="1"/>
</dbReference>
<evidence type="ECO:0000256" key="5">
    <source>
        <dbReference type="ARBA" id="ARBA00023136"/>
    </source>
</evidence>
<keyword evidence="3 6" id="KW-0812">Transmembrane</keyword>
<name>B4S8I3_PROA2</name>
<sequence length="246" mass="27336">MQLELFSGGKSLLHHLDARIKILIYLPFILLSALTNHTPQTLATLATGVVLLSIGQLWSRLLLQRLAAVNTFMLFVWATLPFSLAGTTLFETGPFSISREGVDLAMLITLKANAIAILTITLLGTTPVIALSHAMLHLGVPTKLVTMFYFLYRYTGVILSEFERMKRMLQSRGFSPSTGMHTLKTYAYFTGMLFIKSYERAERVYQALLLRGFTGTFPLLTHFTLTPKDILFAAAAAISIVICIKL</sequence>